<evidence type="ECO:0000256" key="6">
    <source>
        <dbReference type="ARBA" id="ARBA00034754"/>
    </source>
</evidence>
<dbReference type="AlphaFoldDB" id="B9KH15"/>
<dbReference type="GO" id="GO:0006261">
    <property type="term" value="P:DNA-templated DNA replication"/>
    <property type="evidence" value="ECO:0007669"/>
    <property type="project" value="TreeGrafter"/>
</dbReference>
<dbReference type="EC" id="2.7.7.7" evidence="1"/>
<dbReference type="eggNOG" id="COG1466">
    <property type="taxonomic scope" value="Bacteria"/>
</dbReference>
<dbReference type="EMBL" id="CP001079">
    <property type="protein sequence ID" value="ACM49719.1"/>
    <property type="molecule type" value="Genomic_DNA"/>
</dbReference>
<dbReference type="PANTHER" id="PTHR34388">
    <property type="entry name" value="DNA POLYMERASE III SUBUNIT DELTA"/>
    <property type="match status" value="1"/>
</dbReference>
<keyword evidence="5" id="KW-0239">DNA-directed DNA polymerase</keyword>
<dbReference type="GO" id="GO:0009360">
    <property type="term" value="C:DNA polymerase III complex"/>
    <property type="evidence" value="ECO:0007669"/>
    <property type="project" value="TreeGrafter"/>
</dbReference>
<comment type="similarity">
    <text evidence="6">Belongs to the DNA polymerase HolA subunit family.</text>
</comment>
<keyword evidence="4" id="KW-0235">DNA replication</keyword>
<accession>B9KH15</accession>
<name>B9KH15_ANAMF</name>
<reference evidence="8 9" key="1">
    <citation type="journal article" date="2009" name="BMC Genomics">
        <title>Conservation in the face of diversity: multistrain analysis of an intracellular bacterium.</title>
        <authorList>
            <person name="Dark M.J."/>
            <person name="Herndon D.R."/>
            <person name="Kappmeyer L.S."/>
            <person name="Gonzales M.P."/>
            <person name="Nordeen E."/>
            <person name="Palmer G.H."/>
            <person name="Knowles D.P. Jr."/>
            <person name="Brayton K.A."/>
        </authorList>
    </citation>
    <scope>NUCLEOTIDE SEQUENCE [LARGE SCALE GENOMIC DNA]</scope>
    <source>
        <strain evidence="8 9">Florida</strain>
    </source>
</reference>
<dbReference type="SUPFAM" id="SSF48019">
    <property type="entry name" value="post-AAA+ oligomerization domain-like"/>
    <property type="match status" value="1"/>
</dbReference>
<evidence type="ECO:0000256" key="4">
    <source>
        <dbReference type="ARBA" id="ARBA00022705"/>
    </source>
</evidence>
<dbReference type="SUPFAM" id="SSF52540">
    <property type="entry name" value="P-loop containing nucleoside triphosphate hydrolases"/>
    <property type="match status" value="1"/>
</dbReference>
<dbReference type="NCBIfam" id="TIGR01128">
    <property type="entry name" value="holA"/>
    <property type="match status" value="1"/>
</dbReference>
<gene>
    <name evidence="8" type="primary">holA</name>
    <name evidence="8" type="ordered locus">AMF_894</name>
</gene>
<keyword evidence="9" id="KW-1185">Reference proteome</keyword>
<evidence type="ECO:0000256" key="1">
    <source>
        <dbReference type="ARBA" id="ARBA00012417"/>
    </source>
</evidence>
<proteinExistence type="inferred from homology"/>
<dbReference type="GeneID" id="7398487"/>
<evidence type="ECO:0000256" key="3">
    <source>
        <dbReference type="ARBA" id="ARBA00022695"/>
    </source>
</evidence>
<dbReference type="HOGENOM" id="CLU_068860_2_0_5"/>
<dbReference type="STRING" id="320483.AMF_894"/>
<dbReference type="RefSeq" id="WP_012659119.1">
    <property type="nucleotide sequence ID" value="NC_012026.1"/>
</dbReference>
<dbReference type="Proteomes" id="UP000007307">
    <property type="component" value="Chromosome"/>
</dbReference>
<evidence type="ECO:0000256" key="7">
    <source>
        <dbReference type="ARBA" id="ARBA00049244"/>
    </source>
</evidence>
<protein>
    <recommendedName>
        <fullName evidence="1">DNA-directed DNA polymerase</fullName>
        <ecNumber evidence="1">2.7.7.7</ecNumber>
    </recommendedName>
</protein>
<evidence type="ECO:0000256" key="2">
    <source>
        <dbReference type="ARBA" id="ARBA00022679"/>
    </source>
</evidence>
<dbReference type="Gene3D" id="1.20.272.10">
    <property type="match status" value="1"/>
</dbReference>
<comment type="catalytic activity">
    <reaction evidence="7">
        <text>DNA(n) + a 2'-deoxyribonucleoside 5'-triphosphate = DNA(n+1) + diphosphate</text>
        <dbReference type="Rhea" id="RHEA:22508"/>
        <dbReference type="Rhea" id="RHEA-COMP:17339"/>
        <dbReference type="Rhea" id="RHEA-COMP:17340"/>
        <dbReference type="ChEBI" id="CHEBI:33019"/>
        <dbReference type="ChEBI" id="CHEBI:61560"/>
        <dbReference type="ChEBI" id="CHEBI:173112"/>
        <dbReference type="EC" id="2.7.7.7"/>
    </reaction>
</comment>
<organism evidence="8 9">
    <name type="scientific">Anaplasma marginale (strain Florida)</name>
    <dbReference type="NCBI Taxonomy" id="320483"/>
    <lineage>
        <taxon>Bacteria</taxon>
        <taxon>Pseudomonadati</taxon>
        <taxon>Pseudomonadota</taxon>
        <taxon>Alphaproteobacteria</taxon>
        <taxon>Rickettsiales</taxon>
        <taxon>Anaplasmataceae</taxon>
        <taxon>Anaplasma</taxon>
    </lineage>
</organism>
<sequence length="380" mass="42754">MHAATRHPCDTAYTRNAGQWGAQSHSASGITVKITPSKLRDFFNSPESYGSVLLHGSDYSRMSMYTQKILDRINRNGEFVIHKMEFLRANRDPEQLLVSLMTVPMFGQKPLVLLTDAKDMLSADLKTIMAGIDTQHCYVIIQARELSGASTLKSYYNNHKIFAAVGCYKEEDVGFIVADFLAKHEISYEHSTFKLLCTTLKHSAAGIQPELEKLLLYLGEKKSLSTEDVQKSLSTDVDPALDDICVAIADGNLEDVLKCADTLMQHRISPILAIRSSLKYFMQLEYLLRAAQNQVSIDNALKALQPPVFFRLIPKLKRNAASVSYRTLQVILRRLLEAEMQCKLSDATQEVVFKYLMCSLAAFVKRAEGKQLHQYAHHSL</sequence>
<dbReference type="InterPro" id="IPR008921">
    <property type="entry name" value="DNA_pol3_clamp-load_cplx_C"/>
</dbReference>
<dbReference type="GO" id="GO:0003677">
    <property type="term" value="F:DNA binding"/>
    <property type="evidence" value="ECO:0007669"/>
    <property type="project" value="InterPro"/>
</dbReference>
<dbReference type="InterPro" id="IPR005790">
    <property type="entry name" value="DNA_polIII_delta"/>
</dbReference>
<evidence type="ECO:0000313" key="8">
    <source>
        <dbReference type="EMBL" id="ACM49719.1"/>
    </source>
</evidence>
<evidence type="ECO:0000256" key="5">
    <source>
        <dbReference type="ARBA" id="ARBA00022932"/>
    </source>
</evidence>
<keyword evidence="2 8" id="KW-0808">Transferase</keyword>
<dbReference type="PANTHER" id="PTHR34388:SF1">
    <property type="entry name" value="DNA POLYMERASE III SUBUNIT DELTA"/>
    <property type="match status" value="1"/>
</dbReference>
<dbReference type="Gene3D" id="3.40.50.300">
    <property type="entry name" value="P-loop containing nucleotide triphosphate hydrolases"/>
    <property type="match status" value="1"/>
</dbReference>
<dbReference type="InterPro" id="IPR027417">
    <property type="entry name" value="P-loop_NTPase"/>
</dbReference>
<keyword evidence="3 8" id="KW-0548">Nucleotidyltransferase</keyword>
<dbReference type="GO" id="GO:0003887">
    <property type="term" value="F:DNA-directed DNA polymerase activity"/>
    <property type="evidence" value="ECO:0007669"/>
    <property type="project" value="UniProtKB-KW"/>
</dbReference>
<dbReference type="KEGG" id="amf:AMF_894"/>
<evidence type="ECO:0000313" key="9">
    <source>
        <dbReference type="Proteomes" id="UP000007307"/>
    </source>
</evidence>